<dbReference type="InterPro" id="IPR023772">
    <property type="entry name" value="DNA-bd_HTH_TetR-type_CS"/>
</dbReference>
<dbReference type="GO" id="GO:0003700">
    <property type="term" value="F:DNA-binding transcription factor activity"/>
    <property type="evidence" value="ECO:0007669"/>
    <property type="project" value="TreeGrafter"/>
</dbReference>
<proteinExistence type="predicted"/>
<feature type="domain" description="HTH tetR-type" evidence="3">
    <location>
        <begin position="19"/>
        <end position="79"/>
    </location>
</feature>
<dbReference type="Pfam" id="PF00440">
    <property type="entry name" value="TetR_N"/>
    <property type="match status" value="1"/>
</dbReference>
<dbReference type="Gene3D" id="1.10.357.10">
    <property type="entry name" value="Tetracycline Repressor, domain 2"/>
    <property type="match status" value="1"/>
</dbReference>
<dbReference type="SUPFAM" id="SSF46689">
    <property type="entry name" value="Homeodomain-like"/>
    <property type="match status" value="1"/>
</dbReference>
<dbReference type="InterPro" id="IPR009057">
    <property type="entry name" value="Homeodomain-like_sf"/>
</dbReference>
<dbReference type="InterPro" id="IPR041669">
    <property type="entry name" value="TetR_C_15"/>
</dbReference>
<keyword evidence="5" id="KW-1185">Reference proteome</keyword>
<evidence type="ECO:0000256" key="2">
    <source>
        <dbReference type="PROSITE-ProRule" id="PRU00335"/>
    </source>
</evidence>
<dbReference type="InterPro" id="IPR050109">
    <property type="entry name" value="HTH-type_TetR-like_transc_reg"/>
</dbReference>
<dbReference type="STRING" id="927083.DB32_004835"/>
<dbReference type="GO" id="GO:0000976">
    <property type="term" value="F:transcription cis-regulatory region binding"/>
    <property type="evidence" value="ECO:0007669"/>
    <property type="project" value="TreeGrafter"/>
</dbReference>
<dbReference type="EMBL" id="CP011125">
    <property type="protein sequence ID" value="AKF07686.1"/>
    <property type="molecule type" value="Genomic_DNA"/>
</dbReference>
<evidence type="ECO:0000313" key="5">
    <source>
        <dbReference type="Proteomes" id="UP000034883"/>
    </source>
</evidence>
<dbReference type="Pfam" id="PF17918">
    <property type="entry name" value="TetR_C_15"/>
    <property type="match status" value="1"/>
</dbReference>
<accession>A0A0F6W556</accession>
<dbReference type="PROSITE" id="PS50977">
    <property type="entry name" value="HTH_TETR_2"/>
    <property type="match status" value="1"/>
</dbReference>
<sequence>MARRADTTPRKRPSQRRAQDTVDAILDATAHILVRDGYDALSTNRVAERAGVSIGSLYQYFPNKESLVGELVDRHSAFLFQMVVDTFAAMSDHAPRTVAGALVSAMIASKRERPKLAKVLREQIPRTGRLARYEQELDRVIDIAKAYLDAHCALLRVEDTRLAAFVAVHMVDALTHAVTTQRRETDDEEMVRTITDVVTRYLLKD</sequence>
<gene>
    <name evidence="4" type="ORF">DB32_004835</name>
</gene>
<evidence type="ECO:0000259" key="3">
    <source>
        <dbReference type="PROSITE" id="PS50977"/>
    </source>
</evidence>
<evidence type="ECO:0000256" key="1">
    <source>
        <dbReference type="ARBA" id="ARBA00023125"/>
    </source>
</evidence>
<dbReference type="AlphaFoldDB" id="A0A0F6W556"/>
<dbReference type="InterPro" id="IPR001647">
    <property type="entry name" value="HTH_TetR"/>
</dbReference>
<dbReference type="PANTHER" id="PTHR30055">
    <property type="entry name" value="HTH-TYPE TRANSCRIPTIONAL REGULATOR RUTR"/>
    <property type="match status" value="1"/>
</dbReference>
<dbReference type="PRINTS" id="PR00455">
    <property type="entry name" value="HTHTETR"/>
</dbReference>
<dbReference type="RefSeq" id="WP_053234916.1">
    <property type="nucleotide sequence ID" value="NZ_CP011125.1"/>
</dbReference>
<reference evidence="4 5" key="1">
    <citation type="submission" date="2015-03" db="EMBL/GenBank/DDBJ databases">
        <title>Genome assembly of Sandaracinus amylolyticus DSM 53668.</title>
        <authorList>
            <person name="Sharma G."/>
            <person name="Subramanian S."/>
        </authorList>
    </citation>
    <scope>NUCLEOTIDE SEQUENCE [LARGE SCALE GENOMIC DNA]</scope>
    <source>
        <strain evidence="4 5">DSM 53668</strain>
    </source>
</reference>
<dbReference type="Proteomes" id="UP000034883">
    <property type="component" value="Chromosome"/>
</dbReference>
<dbReference type="KEGG" id="samy:DB32_004835"/>
<feature type="DNA-binding region" description="H-T-H motif" evidence="2">
    <location>
        <begin position="42"/>
        <end position="61"/>
    </location>
</feature>
<dbReference type="PANTHER" id="PTHR30055:SF223">
    <property type="entry name" value="HTH-TYPE TRANSCRIPTIONAL REGULATOR UIDR"/>
    <property type="match status" value="1"/>
</dbReference>
<protein>
    <submittedName>
        <fullName evidence="4">Transcriptional regulator, TetR family protein</fullName>
    </submittedName>
</protein>
<dbReference type="PROSITE" id="PS01081">
    <property type="entry name" value="HTH_TETR_1"/>
    <property type="match status" value="1"/>
</dbReference>
<organism evidence="4 5">
    <name type="scientific">Sandaracinus amylolyticus</name>
    <dbReference type="NCBI Taxonomy" id="927083"/>
    <lineage>
        <taxon>Bacteria</taxon>
        <taxon>Pseudomonadati</taxon>
        <taxon>Myxococcota</taxon>
        <taxon>Polyangia</taxon>
        <taxon>Polyangiales</taxon>
        <taxon>Sandaracinaceae</taxon>
        <taxon>Sandaracinus</taxon>
    </lineage>
</organism>
<name>A0A0F6W556_9BACT</name>
<evidence type="ECO:0000313" key="4">
    <source>
        <dbReference type="EMBL" id="AKF07686.1"/>
    </source>
</evidence>
<keyword evidence="1 2" id="KW-0238">DNA-binding</keyword>